<dbReference type="OrthoDB" id="3592703at2759"/>
<keyword evidence="2" id="KW-1185">Reference proteome</keyword>
<sequence>MMEKGYASERLGPPENDFSCIKCGHYLGLNASRLFHSKEYFPAGNKGTLSFQVADERCFVQKQESKCGPFFETADSWGIQRTRTALFCAQCNSKIGYIYHDGPSVENTIGQFGMGPSQVLPRMQRYRIKKKAVIPTQDVPAHPEYQQGFQKEVDMPKSIAK</sequence>
<dbReference type="PANTHER" id="PTHR33674:SF5">
    <property type="entry name" value="METHIONINE-S-OXIDE REDUCTASE"/>
    <property type="match status" value="1"/>
</dbReference>
<reference evidence="1 2" key="1">
    <citation type="journal article" date="2014" name="Nat. Commun.">
        <title>Klebsormidium flaccidum genome reveals primary factors for plant terrestrial adaptation.</title>
        <authorList>
            <person name="Hori K."/>
            <person name="Maruyama F."/>
            <person name="Fujisawa T."/>
            <person name="Togashi T."/>
            <person name="Yamamoto N."/>
            <person name="Seo M."/>
            <person name="Sato S."/>
            <person name="Yamada T."/>
            <person name="Mori H."/>
            <person name="Tajima N."/>
            <person name="Moriyama T."/>
            <person name="Ikeuchi M."/>
            <person name="Watanabe M."/>
            <person name="Wada H."/>
            <person name="Kobayashi K."/>
            <person name="Saito M."/>
            <person name="Masuda T."/>
            <person name="Sasaki-Sekimoto Y."/>
            <person name="Mashiguchi K."/>
            <person name="Awai K."/>
            <person name="Shimojima M."/>
            <person name="Masuda S."/>
            <person name="Iwai M."/>
            <person name="Nobusawa T."/>
            <person name="Narise T."/>
            <person name="Kondo S."/>
            <person name="Saito H."/>
            <person name="Sato R."/>
            <person name="Murakawa M."/>
            <person name="Ihara Y."/>
            <person name="Oshima-Yamada Y."/>
            <person name="Ohtaka K."/>
            <person name="Satoh M."/>
            <person name="Sonobe K."/>
            <person name="Ishii M."/>
            <person name="Ohtani R."/>
            <person name="Kanamori-Sato M."/>
            <person name="Honoki R."/>
            <person name="Miyazaki D."/>
            <person name="Mochizuki H."/>
            <person name="Umetsu J."/>
            <person name="Higashi K."/>
            <person name="Shibata D."/>
            <person name="Kamiya Y."/>
            <person name="Sato N."/>
            <person name="Nakamura Y."/>
            <person name="Tabata S."/>
            <person name="Ida S."/>
            <person name="Kurokawa K."/>
            <person name="Ohta H."/>
        </authorList>
    </citation>
    <scope>NUCLEOTIDE SEQUENCE [LARGE SCALE GENOMIC DNA]</scope>
    <source>
        <strain evidence="1 2">NIES-2285</strain>
    </source>
</reference>
<dbReference type="Gene3D" id="2.170.150.20">
    <property type="entry name" value="Peptide methionine sulfoxide reductase"/>
    <property type="match status" value="1"/>
</dbReference>
<dbReference type="AlphaFoldDB" id="A0A1Y1IHI4"/>
<dbReference type="Proteomes" id="UP000054558">
    <property type="component" value="Unassembled WGS sequence"/>
</dbReference>
<dbReference type="OMA" id="RTKIICN"/>
<dbReference type="InterPro" id="IPR045282">
    <property type="entry name" value="At4g08330-like"/>
</dbReference>
<dbReference type="InterPro" id="IPR011057">
    <property type="entry name" value="Mss4-like_sf"/>
</dbReference>
<evidence type="ECO:0000313" key="1">
    <source>
        <dbReference type="EMBL" id="GAQ89532.1"/>
    </source>
</evidence>
<organism evidence="1 2">
    <name type="scientific">Klebsormidium nitens</name>
    <name type="common">Green alga</name>
    <name type="synonym">Ulothrix nitens</name>
    <dbReference type="NCBI Taxonomy" id="105231"/>
    <lineage>
        <taxon>Eukaryota</taxon>
        <taxon>Viridiplantae</taxon>
        <taxon>Streptophyta</taxon>
        <taxon>Klebsormidiophyceae</taxon>
        <taxon>Klebsormidiales</taxon>
        <taxon>Klebsormidiaceae</taxon>
        <taxon>Klebsormidium</taxon>
    </lineage>
</organism>
<dbReference type="SUPFAM" id="SSF51316">
    <property type="entry name" value="Mss4-like"/>
    <property type="match status" value="1"/>
</dbReference>
<dbReference type="Pfam" id="PF24046">
    <property type="entry name" value="At4g08330"/>
    <property type="match status" value="1"/>
</dbReference>
<gene>
    <name evidence="1" type="ORF">KFL_005330070</name>
</gene>
<name>A0A1Y1IHI4_KLENI</name>
<proteinExistence type="predicted"/>
<dbReference type="EMBL" id="DF237482">
    <property type="protein sequence ID" value="GAQ89532.1"/>
    <property type="molecule type" value="Genomic_DNA"/>
</dbReference>
<protein>
    <submittedName>
        <fullName evidence="1">Uncharacterized protein</fullName>
    </submittedName>
</protein>
<evidence type="ECO:0000313" key="2">
    <source>
        <dbReference type="Proteomes" id="UP000054558"/>
    </source>
</evidence>
<dbReference type="PANTHER" id="PTHR33674">
    <property type="entry name" value="METHIONINE-S-OXIDE REDUCTASE"/>
    <property type="match status" value="1"/>
</dbReference>
<accession>A0A1Y1IHI4</accession>